<dbReference type="Proteomes" id="UP000008064">
    <property type="component" value="Unassembled WGS sequence"/>
</dbReference>
<dbReference type="OrthoDB" id="3248986at2759"/>
<dbReference type="KEGG" id="sla:SERLADRAFT_406232"/>
<accession>F8NKX2</accession>
<organism>
    <name type="scientific">Serpula lacrymans var. lacrymans (strain S7.9)</name>
    <name type="common">Dry rot fungus</name>
    <dbReference type="NCBI Taxonomy" id="578457"/>
    <lineage>
        <taxon>Eukaryota</taxon>
        <taxon>Fungi</taxon>
        <taxon>Dikarya</taxon>
        <taxon>Basidiomycota</taxon>
        <taxon>Agaricomycotina</taxon>
        <taxon>Agaricomycetes</taxon>
        <taxon>Agaricomycetidae</taxon>
        <taxon>Boletales</taxon>
        <taxon>Coniophorineae</taxon>
        <taxon>Serpulaceae</taxon>
        <taxon>Serpula</taxon>
    </lineage>
</organism>
<dbReference type="EMBL" id="GL945430">
    <property type="protein sequence ID" value="EGO28841.1"/>
    <property type="molecule type" value="Genomic_DNA"/>
</dbReference>
<protein>
    <submittedName>
        <fullName evidence="1">Uncharacterized protein</fullName>
    </submittedName>
</protein>
<dbReference type="AlphaFoldDB" id="F8NKX2"/>
<dbReference type="GeneID" id="18812654"/>
<dbReference type="HOGENOM" id="CLU_149530_0_0_1"/>
<sequence length="145" mass="16206">MPGAGEPYWLEFKDVRADLGQWKILMSGSFIKDKPGLSVKRGSYSTGTLYMTCCNNPKGIRYLTEKTFLIIVIPGLKEPKVEELNKILKPFVNDMLNLYKGQSFCIPGHQDKKPTNSIINSEVSNLPASRKIEGLAGHSSQLFIK</sequence>
<evidence type="ECO:0000313" key="1">
    <source>
        <dbReference type="EMBL" id="EGO28841.1"/>
    </source>
</evidence>
<proteinExistence type="predicted"/>
<name>F8NKX2_SERL9</name>
<dbReference type="RefSeq" id="XP_007315040.1">
    <property type="nucleotide sequence ID" value="XM_007314978.1"/>
</dbReference>
<reference evidence="1" key="1">
    <citation type="submission" date="2011-04" db="EMBL/GenBank/DDBJ databases">
        <title>Evolution of plant cell wall degrading machinery underlies the functional diversity of forest fungi.</title>
        <authorList>
            <consortium name="US DOE Joint Genome Institute (JGI-PGF)"/>
            <person name="Eastwood D.C."/>
            <person name="Floudas D."/>
            <person name="Binder M."/>
            <person name="Majcherczyk A."/>
            <person name="Schneider P."/>
            <person name="Aerts A."/>
            <person name="Asiegbu F.O."/>
            <person name="Baker S.E."/>
            <person name="Barry K."/>
            <person name="Bendiksby M."/>
            <person name="Blumentritt M."/>
            <person name="Coutinho P.M."/>
            <person name="Cullen D."/>
            <person name="Cullen D."/>
            <person name="Gathman A."/>
            <person name="Goodell B."/>
            <person name="Henrissat B."/>
            <person name="Ihrmark K."/>
            <person name="Kauserud H."/>
            <person name="Kohler A."/>
            <person name="LaButti K."/>
            <person name="Lapidus A."/>
            <person name="Lavin J.L."/>
            <person name="Lee Y.-H."/>
            <person name="Lindquist E."/>
            <person name="Lilly W."/>
            <person name="Lucas S."/>
            <person name="Morin E."/>
            <person name="Murat C."/>
            <person name="Oguiza J.A."/>
            <person name="Park J."/>
            <person name="Pisabarro A.G."/>
            <person name="Riley R."/>
            <person name="Rosling A."/>
            <person name="Salamov A."/>
            <person name="Schmidt O."/>
            <person name="Schmutz J."/>
            <person name="Skrede I."/>
            <person name="Stenlid J."/>
            <person name="Wiebenga A."/>
            <person name="Xie X."/>
            <person name="Kues U."/>
            <person name="Hibbett D.S."/>
            <person name="Hoffmeister D."/>
            <person name="Hogberg N."/>
            <person name="Martin F."/>
            <person name="Grigoriev I.V."/>
            <person name="Watkinson S.C."/>
        </authorList>
    </citation>
    <scope>NUCLEOTIDE SEQUENCE</scope>
    <source>
        <strain evidence="1">S7.9</strain>
    </source>
</reference>
<gene>
    <name evidence="1" type="ORF">SERLADRAFT_406232</name>
</gene>